<evidence type="ECO:0000256" key="4">
    <source>
        <dbReference type="ARBA" id="ARBA00022989"/>
    </source>
</evidence>
<dbReference type="Pfam" id="PF00060">
    <property type="entry name" value="Lig_chan"/>
    <property type="match status" value="1"/>
</dbReference>
<evidence type="ECO:0000256" key="8">
    <source>
        <dbReference type="ARBA" id="ARBA00023180"/>
    </source>
</evidence>
<keyword evidence="2" id="KW-0813">Transport</keyword>
<evidence type="ECO:0000313" key="14">
    <source>
        <dbReference type="EMBL" id="CAD8880842.1"/>
    </source>
</evidence>
<keyword evidence="9" id="KW-1071">Ligand-gated ion channel</keyword>
<keyword evidence="4 12" id="KW-1133">Transmembrane helix</keyword>
<organism evidence="14">
    <name type="scientific">Corethron hystrix</name>
    <dbReference type="NCBI Taxonomy" id="216773"/>
    <lineage>
        <taxon>Eukaryota</taxon>
        <taxon>Sar</taxon>
        <taxon>Stramenopiles</taxon>
        <taxon>Ochrophyta</taxon>
        <taxon>Bacillariophyta</taxon>
        <taxon>Coscinodiscophyceae</taxon>
        <taxon>Corethrophycidae</taxon>
        <taxon>Corethrales</taxon>
        <taxon>Corethraceae</taxon>
        <taxon>Corethron</taxon>
    </lineage>
</organism>
<evidence type="ECO:0000256" key="11">
    <source>
        <dbReference type="SAM" id="MobiDB-lite"/>
    </source>
</evidence>
<evidence type="ECO:0000256" key="10">
    <source>
        <dbReference type="ARBA" id="ARBA00023303"/>
    </source>
</evidence>
<reference evidence="14" key="1">
    <citation type="submission" date="2021-01" db="EMBL/GenBank/DDBJ databases">
        <authorList>
            <person name="Corre E."/>
            <person name="Pelletier E."/>
            <person name="Niang G."/>
            <person name="Scheremetjew M."/>
            <person name="Finn R."/>
            <person name="Kale V."/>
            <person name="Holt S."/>
            <person name="Cochrane G."/>
            <person name="Meng A."/>
            <person name="Brown T."/>
            <person name="Cohen L."/>
        </authorList>
    </citation>
    <scope>NUCLEOTIDE SEQUENCE</scope>
    <source>
        <strain evidence="14">308</strain>
    </source>
</reference>
<keyword evidence="6 12" id="KW-0472">Membrane</keyword>
<dbReference type="AlphaFoldDB" id="A0A7S1BAZ1"/>
<dbReference type="GO" id="GO:0015276">
    <property type="term" value="F:ligand-gated monoatomic ion channel activity"/>
    <property type="evidence" value="ECO:0007669"/>
    <property type="project" value="InterPro"/>
</dbReference>
<accession>A0A7S1BAZ1</accession>
<feature type="compositionally biased region" description="Polar residues" evidence="11">
    <location>
        <begin position="766"/>
        <end position="777"/>
    </location>
</feature>
<evidence type="ECO:0000256" key="12">
    <source>
        <dbReference type="SAM" id="Phobius"/>
    </source>
</evidence>
<keyword evidence="3 12" id="KW-0812">Transmembrane</keyword>
<proteinExistence type="predicted"/>
<feature type="transmembrane region" description="Helical" evidence="12">
    <location>
        <begin position="455"/>
        <end position="477"/>
    </location>
</feature>
<evidence type="ECO:0000256" key="5">
    <source>
        <dbReference type="ARBA" id="ARBA00023065"/>
    </source>
</evidence>
<evidence type="ECO:0000256" key="2">
    <source>
        <dbReference type="ARBA" id="ARBA00022448"/>
    </source>
</evidence>
<evidence type="ECO:0000256" key="1">
    <source>
        <dbReference type="ARBA" id="ARBA00004141"/>
    </source>
</evidence>
<dbReference type="InterPro" id="IPR001320">
    <property type="entry name" value="Iontro_rcpt_C"/>
</dbReference>
<dbReference type="EMBL" id="HBFR01011127">
    <property type="protein sequence ID" value="CAD8880842.1"/>
    <property type="molecule type" value="Transcribed_RNA"/>
</dbReference>
<dbReference type="PANTHER" id="PTHR18966">
    <property type="entry name" value="IONOTROPIC GLUTAMATE RECEPTOR"/>
    <property type="match status" value="1"/>
</dbReference>
<protein>
    <recommendedName>
        <fullName evidence="13">Ionotropic glutamate receptor C-terminal domain-containing protein</fullName>
    </recommendedName>
</protein>
<sequence>MAMIPRCGTVCTAAGKAGSDLFKQRLRRLAKIIFAYSFLNLISFTKFCRATGPPSSTENKEYETILTAKSDTKTKTKTEINIIQNENQHPNISRLLEEKESEASRQTEFDVLLSGDLSCPCLMNIDTTYLDLSHLGSGINVTSYGIGCLRHDEERTICLNSDGSENIWCNREWCFVDPENCQLHHARSNIFPKNDNLIDECATGPYYSYAACHNVDRFTNNVRRMALEGQTYRVGMNHNSGGWAGSYSEDKKHYEGPISKWKGPTVEYVQEVAIRGNFNIQVTPPPDFLIERSKAFFKSSSKFDLCSFAVSLGYLDFCVSHYTVTDTRISATDFFVLDSIPLYLIMDQEDKSSWSRFVDQITLVFRPFDRSVWLLMIFFVFPTLGILFVFHEYGQPSYSRSEEIVTIDEQGQEEKSRRRIPLSRHLVRSCYSIVLSVLSQSHGSLVTTLGGKVHLLALSFFFLIMVAAFTANLTTIFTMQSQSSVSSLTPDATREGYTFCGERKTIQNIIEIYDIGDKFITDPISLGGDGLPGFDCPNCQARSRVFEMLNPELATKNDASGQYCHAAIAPLEDLEVLQKEGEHCSKRAVGMPLGYTGVGFPMFEGVSKELIAFFTEQKNAGVYQKELHDVMSITRCLDISNEMKPLSIEQLTGVWVMTFLFSIVALGITVMKKRKNGEERKIRTTQKFDQWGKRIHKLDRTDRVGNDSNRSLHKNLTNISRSVGILQLSKRINSFSYKADKAYTKKVPDASKFSKKLPNSHGSREASLTSINKNAISDSAHENS</sequence>
<feature type="region of interest" description="Disordered" evidence="11">
    <location>
        <begin position="744"/>
        <end position="784"/>
    </location>
</feature>
<dbReference type="GO" id="GO:0016020">
    <property type="term" value="C:membrane"/>
    <property type="evidence" value="ECO:0007669"/>
    <property type="project" value="UniProtKB-SubCell"/>
</dbReference>
<keyword evidence="7" id="KW-0675">Receptor</keyword>
<comment type="subcellular location">
    <subcellularLocation>
        <location evidence="1">Membrane</location>
        <topology evidence="1">Multi-pass membrane protein</topology>
    </subcellularLocation>
</comment>
<keyword evidence="10" id="KW-0407">Ion channel</keyword>
<gene>
    <name evidence="14" type="ORF">CHYS00102_LOCUS8028</name>
</gene>
<keyword evidence="5" id="KW-0406">Ion transport</keyword>
<keyword evidence="8" id="KW-0325">Glycoprotein</keyword>
<feature type="transmembrane region" description="Helical" evidence="12">
    <location>
        <begin position="372"/>
        <end position="390"/>
    </location>
</feature>
<evidence type="ECO:0000256" key="9">
    <source>
        <dbReference type="ARBA" id="ARBA00023286"/>
    </source>
</evidence>
<feature type="domain" description="Ionotropic glutamate receptor C-terminal" evidence="13">
    <location>
        <begin position="371"/>
        <end position="658"/>
    </location>
</feature>
<name>A0A7S1BAZ1_9STRA</name>
<evidence type="ECO:0000256" key="7">
    <source>
        <dbReference type="ARBA" id="ARBA00023170"/>
    </source>
</evidence>
<evidence type="ECO:0000256" key="3">
    <source>
        <dbReference type="ARBA" id="ARBA00022692"/>
    </source>
</evidence>
<evidence type="ECO:0000259" key="13">
    <source>
        <dbReference type="Pfam" id="PF00060"/>
    </source>
</evidence>
<dbReference type="Gene3D" id="1.10.287.70">
    <property type="match status" value="1"/>
</dbReference>
<evidence type="ECO:0000256" key="6">
    <source>
        <dbReference type="ARBA" id="ARBA00023136"/>
    </source>
</evidence>
<feature type="transmembrane region" description="Helical" evidence="12">
    <location>
        <begin position="653"/>
        <end position="671"/>
    </location>
</feature>
<dbReference type="InterPro" id="IPR015683">
    <property type="entry name" value="Ionotropic_Glu_rcpt"/>
</dbReference>